<keyword evidence="5 8" id="KW-0812">Transmembrane</keyword>
<name>A0A6N9H952_9MICO</name>
<evidence type="ECO:0000256" key="7">
    <source>
        <dbReference type="ARBA" id="ARBA00023136"/>
    </source>
</evidence>
<evidence type="ECO:0000256" key="2">
    <source>
        <dbReference type="ARBA" id="ARBA00009142"/>
    </source>
</evidence>
<feature type="transmembrane region" description="Helical" evidence="8">
    <location>
        <begin position="243"/>
        <end position="264"/>
    </location>
</feature>
<evidence type="ECO:0000256" key="3">
    <source>
        <dbReference type="ARBA" id="ARBA00022448"/>
    </source>
</evidence>
<evidence type="ECO:0000313" key="10">
    <source>
        <dbReference type="Proteomes" id="UP000469215"/>
    </source>
</evidence>
<dbReference type="GO" id="GO:0005886">
    <property type="term" value="C:plasma membrane"/>
    <property type="evidence" value="ECO:0007669"/>
    <property type="project" value="UniProtKB-SubCell"/>
</dbReference>
<keyword evidence="6 8" id="KW-1133">Transmembrane helix</keyword>
<evidence type="ECO:0000313" key="9">
    <source>
        <dbReference type="EMBL" id="MYM20361.1"/>
    </source>
</evidence>
<dbReference type="EMBL" id="WWEQ01000048">
    <property type="protein sequence ID" value="MYM20361.1"/>
    <property type="molecule type" value="Genomic_DNA"/>
</dbReference>
<evidence type="ECO:0000256" key="8">
    <source>
        <dbReference type="RuleBase" id="RU363041"/>
    </source>
</evidence>
<gene>
    <name evidence="9" type="ORF">GSY69_10390</name>
</gene>
<feature type="transmembrane region" description="Helical" evidence="8">
    <location>
        <begin position="149"/>
        <end position="181"/>
    </location>
</feature>
<evidence type="ECO:0000256" key="6">
    <source>
        <dbReference type="ARBA" id="ARBA00022989"/>
    </source>
</evidence>
<dbReference type="PANTHER" id="PTHR30269:SF0">
    <property type="entry name" value="MEMBRANE TRANSPORTER PROTEIN YFCA-RELATED"/>
    <property type="match status" value="1"/>
</dbReference>
<evidence type="ECO:0000256" key="1">
    <source>
        <dbReference type="ARBA" id="ARBA00004651"/>
    </source>
</evidence>
<dbReference type="PANTHER" id="PTHR30269">
    <property type="entry name" value="TRANSMEMBRANE PROTEIN YFCA"/>
    <property type="match status" value="1"/>
</dbReference>
<organism evidence="9 10">
    <name type="scientific">Brevibacterium rongguiense</name>
    <dbReference type="NCBI Taxonomy" id="2695267"/>
    <lineage>
        <taxon>Bacteria</taxon>
        <taxon>Bacillati</taxon>
        <taxon>Actinomycetota</taxon>
        <taxon>Actinomycetes</taxon>
        <taxon>Micrococcales</taxon>
        <taxon>Brevibacteriaceae</taxon>
        <taxon>Brevibacterium</taxon>
    </lineage>
</organism>
<protein>
    <recommendedName>
        <fullName evidence="8">Probable membrane transporter protein</fullName>
    </recommendedName>
</protein>
<comment type="similarity">
    <text evidence="2 8">Belongs to the 4-toluene sulfonate uptake permease (TSUP) (TC 2.A.102) family.</text>
</comment>
<keyword evidence="7 8" id="KW-0472">Membrane</keyword>
<dbReference type="Pfam" id="PF01925">
    <property type="entry name" value="TauE"/>
    <property type="match status" value="1"/>
</dbReference>
<feature type="transmembrane region" description="Helical" evidence="8">
    <location>
        <begin position="201"/>
        <end position="231"/>
    </location>
</feature>
<keyword evidence="4 8" id="KW-1003">Cell membrane</keyword>
<evidence type="ECO:0000256" key="4">
    <source>
        <dbReference type="ARBA" id="ARBA00022475"/>
    </source>
</evidence>
<keyword evidence="10" id="KW-1185">Reference proteome</keyword>
<accession>A0A6N9H952</accession>
<dbReference type="AlphaFoldDB" id="A0A6N9H952"/>
<dbReference type="RefSeq" id="WP_160953779.1">
    <property type="nucleotide sequence ID" value="NZ_WWEQ01000048.1"/>
</dbReference>
<reference evidence="9 10" key="1">
    <citation type="submission" date="2020-01" db="EMBL/GenBank/DDBJ databases">
        <authorList>
            <person name="Deng T."/>
        </authorList>
    </citation>
    <scope>NUCLEOTIDE SEQUENCE [LARGE SCALE GENOMIC DNA]</scope>
    <source>
        <strain evidence="9 10">5221</strain>
    </source>
</reference>
<feature type="transmembrane region" description="Helical" evidence="8">
    <location>
        <begin position="109"/>
        <end position="128"/>
    </location>
</feature>
<comment type="subcellular location">
    <subcellularLocation>
        <location evidence="1 8">Cell membrane</location>
        <topology evidence="1 8">Multi-pass membrane protein</topology>
    </subcellularLocation>
</comment>
<keyword evidence="3" id="KW-0813">Transport</keyword>
<dbReference type="InterPro" id="IPR052017">
    <property type="entry name" value="TSUP"/>
</dbReference>
<evidence type="ECO:0000256" key="5">
    <source>
        <dbReference type="ARBA" id="ARBA00022692"/>
    </source>
</evidence>
<sequence length="271" mass="27102">MAWLSAGPVPLTLGILALLVLAGLLAGWIDAVVGGGGLIQLPVLLLVPGMSPIQALATNKLGSIAGTAASATTYLRRVAPDKSAALPAAVCALAGAVLGAKLASLVPEAAFRPLILAVLVGVGAFTLAKPALGTEARLRFGEHSKRHHAVAWLLGGVVGIYDGALGPGTGSFLVIGFVALLGFDFLQASATAKIVNLATNLGALLFFVPAGHVVWQAGLAVAAGNVAGGVIGAKTAIRFGSGFVRAVFICVLAILVLTLGWQWIAGLSRGA</sequence>
<dbReference type="InterPro" id="IPR002781">
    <property type="entry name" value="TM_pro_TauE-like"/>
</dbReference>
<proteinExistence type="inferred from homology"/>
<comment type="caution">
    <text evidence="9">The sequence shown here is derived from an EMBL/GenBank/DDBJ whole genome shotgun (WGS) entry which is preliminary data.</text>
</comment>
<dbReference type="Proteomes" id="UP000469215">
    <property type="component" value="Unassembled WGS sequence"/>
</dbReference>